<accession>A0A1B7XV00</accession>
<dbReference type="KEGG" id="chig:CH63R_12718"/>
<dbReference type="AlphaFoldDB" id="A0A1B7XV00"/>
<evidence type="ECO:0000313" key="3">
    <source>
        <dbReference type="Proteomes" id="UP000092177"/>
    </source>
</evidence>
<proteinExistence type="predicted"/>
<dbReference type="VEuPathDB" id="FungiDB:CH63R_12718"/>
<dbReference type="GeneID" id="28871799"/>
<organism evidence="2 3">
    <name type="scientific">Colletotrichum higginsianum (strain IMI 349063)</name>
    <name type="common">Crucifer anthracnose fungus</name>
    <dbReference type="NCBI Taxonomy" id="759273"/>
    <lineage>
        <taxon>Eukaryota</taxon>
        <taxon>Fungi</taxon>
        <taxon>Dikarya</taxon>
        <taxon>Ascomycota</taxon>
        <taxon>Pezizomycotina</taxon>
        <taxon>Sordariomycetes</taxon>
        <taxon>Hypocreomycetidae</taxon>
        <taxon>Glomerellales</taxon>
        <taxon>Glomerellaceae</taxon>
        <taxon>Colletotrichum</taxon>
        <taxon>Colletotrichum destructivum species complex</taxon>
    </lineage>
</organism>
<evidence type="ECO:0000313" key="2">
    <source>
        <dbReference type="EMBL" id="OBR03591.1"/>
    </source>
</evidence>
<dbReference type="EMBL" id="LTAN01000009">
    <property type="protein sequence ID" value="OBR03591.1"/>
    <property type="molecule type" value="Genomic_DNA"/>
</dbReference>
<keyword evidence="3" id="KW-1185">Reference proteome</keyword>
<comment type="caution">
    <text evidence="2">The sequence shown here is derived from an EMBL/GenBank/DDBJ whole genome shotgun (WGS) entry which is preliminary data.</text>
</comment>
<feature type="compositionally biased region" description="Basic and acidic residues" evidence="1">
    <location>
        <begin position="93"/>
        <end position="119"/>
    </location>
</feature>
<evidence type="ECO:0000256" key="1">
    <source>
        <dbReference type="SAM" id="MobiDB-lite"/>
    </source>
</evidence>
<dbReference type="Proteomes" id="UP000092177">
    <property type="component" value="Chromosome 9"/>
</dbReference>
<feature type="compositionally biased region" description="Basic and acidic residues" evidence="1">
    <location>
        <begin position="156"/>
        <end position="178"/>
    </location>
</feature>
<name>A0A1B7XV00_COLHI</name>
<dbReference type="RefSeq" id="XP_018152109.1">
    <property type="nucleotide sequence ID" value="XM_018307692.1"/>
</dbReference>
<sequence length="219" mass="24169">MLSISNWARVGFVPVEPFGLWAMGENGREWDSATLVWLSAQINTYATSLPEPTYRTAVLLGLAPVSMSSRLGDQIVGSCVGSEAQLGRRVHPNGRDNARSRRERLGGRKVSRNEGEGRKGKGFSNAQPVPYEHVQPIQRPDRMREPNDSQGSGARENAEQKLGDRDSKTDRAGERTPEEGNPACNLTSDLGGREGHIGDRSPSLQHRPNWRSPHLREPL</sequence>
<reference evidence="3" key="1">
    <citation type="journal article" date="2017" name="BMC Genomics">
        <title>Gapless genome assembly of Colletotrichum higginsianum reveals chromosome structure and association of transposable elements with secondary metabolite gene clusters.</title>
        <authorList>
            <person name="Dallery J.-F."/>
            <person name="Lapalu N."/>
            <person name="Zampounis A."/>
            <person name="Pigne S."/>
            <person name="Luyten I."/>
            <person name="Amselem J."/>
            <person name="Wittenberg A.H.J."/>
            <person name="Zhou S."/>
            <person name="de Queiroz M.V."/>
            <person name="Robin G.P."/>
            <person name="Auger A."/>
            <person name="Hainaut M."/>
            <person name="Henrissat B."/>
            <person name="Kim K.-T."/>
            <person name="Lee Y.-H."/>
            <person name="Lespinet O."/>
            <person name="Schwartz D.C."/>
            <person name="Thon M.R."/>
            <person name="O'Connell R.J."/>
        </authorList>
    </citation>
    <scope>NUCLEOTIDE SEQUENCE [LARGE SCALE GENOMIC DNA]</scope>
    <source>
        <strain evidence="3">IMI 349063</strain>
    </source>
</reference>
<gene>
    <name evidence="2" type="ORF">CH63R_12718</name>
</gene>
<protein>
    <submittedName>
        <fullName evidence="2">Uncharacterized protein</fullName>
    </submittedName>
</protein>
<feature type="region of interest" description="Disordered" evidence="1">
    <location>
        <begin position="86"/>
        <end position="219"/>
    </location>
</feature>